<feature type="compositionally biased region" description="Basic and acidic residues" evidence="5">
    <location>
        <begin position="709"/>
        <end position="763"/>
    </location>
</feature>
<sequence length="1196" mass="134754">STKVEDNKYTITVKNLRPDEDEGVYTLKSDHLILDTPNITVVSHEKKLDTEIKTSEEDIVASGMPEAPLLDSSTDQGSEESPTSDEMKPAVNVIPVVEKKVPNESNEEVTMESVLEKPSDEVPKDEEKIDRSEIEIPIVRIPAGDTISIRVPDSKTTEATELNLYINDVRVTTLDDDESRITIEKDGGTDNYIVVSDTKPEDAGRYSVEFRGKLQTLCMLEVMPARLKKSDVEIPKTPVAVEDVGEEDEQKPTDIPTYEVVEGNSVNLKIEQPTGTDITQIVLFKNGQKLEPSTCLTILPTSSTTIEINLENVKPGDQGTYSIQFGNKPSQNLMNLRVLAKPVIHDSLRLPKEVFDEGETLTIQCEFDSKPDEPLVWKLNDIPLTQLNDDRITTETAADGKSYTLTVKDLRPKQHEGVYKLESSHLVLETPFIRVIENVEEEEVETTTLVEDEETESFELQRKPKIEPTPDQKLETITKETESESIDQQPSPKLEEDTTTLLQQPQGSTPNQEPQGPTQPVEDKPKTEPTAEENPKSSEDVKLKPVDEEKPQPAEEVKPEPLKEEKPQPVEEEKPTPVEEEKSQPVEVVKSEPIEEEKPQPVEEEKPTPVEEETPKLVEEDTSKPVEEEKPKPVEEKIPEPVEEKNPTPVEEKKPEPVEAVKPEPVEEEKPTPVEEEKSQPSEEVKPKPVEEEKPKPVEKQKPTLVEEETPKPVERGIPKPAEEIKSEPVEQGKPKPVEEKTGKLTEKVKTEPAKEERLKPVEEETPASIEVGKLTPAEEEKRKSTEEVKPEQSEDENPESVEDGKPQPASQEIRKWMEQEETKQLEEEIPQLEEEGKLNLVDMEKTELVEEEKPKPVEEEASKLIEEVKDALVEEEMLIPIEEKMPKVVEKEKAERLEKALATSMEPLSESVPETTPDVPQEVPEEIQETIEEQNVEAPKQLPKFIKDLKPNKTTMLEGEQLIIEAELDMTPTTVKLLLNGEIIPTDRVKTEIKDKKIKFTLDNIKLDESGKFSVKVNDEVESKPVSITVNADIPKFVKNLTINKKQFDVGETLNFECTLNKPFSEIVWLKDGQPIEQDEHIQFTQDGPKHKLTIKNAQPDDHSGTYSVQVKTIESDKIPVTVVKKVPKFIKDLKANKTSLLDGEQLVLECELDIVPSSVALLLNGEVVPADRVKTDIKDKKIKFTLDNIKPEES</sequence>
<dbReference type="SMART" id="SM00409">
    <property type="entry name" value="IG"/>
    <property type="match status" value="5"/>
</dbReference>
<dbReference type="GO" id="GO:0005737">
    <property type="term" value="C:cytoplasm"/>
    <property type="evidence" value="ECO:0007669"/>
    <property type="project" value="UniProtKB-SubCell"/>
</dbReference>
<dbReference type="AlphaFoldDB" id="A0A820WUG0"/>
<feature type="region of interest" description="Disordered" evidence="5">
    <location>
        <begin position="444"/>
        <end position="843"/>
    </location>
</feature>
<feature type="non-terminal residue" evidence="7">
    <location>
        <position position="1"/>
    </location>
</feature>
<dbReference type="CDD" id="cd00096">
    <property type="entry name" value="Ig"/>
    <property type="match status" value="1"/>
</dbReference>
<dbReference type="PANTHER" id="PTHR35971:SF5">
    <property type="entry name" value="OBSCURIN LIKE CYTOSKELETAL ADAPTOR 1"/>
    <property type="match status" value="1"/>
</dbReference>
<accession>A0A820WUG0</accession>
<dbReference type="PANTHER" id="PTHR35971">
    <property type="entry name" value="SI:DKEY-31G6.6"/>
    <property type="match status" value="1"/>
</dbReference>
<feature type="compositionally biased region" description="Basic and acidic residues" evidence="5">
    <location>
        <begin position="521"/>
        <end position="702"/>
    </location>
</feature>
<keyword evidence="3" id="KW-0597">Phosphoprotein</keyword>
<comment type="caution">
    <text evidence="7">The sequence shown here is derived from an EMBL/GenBank/DDBJ whole genome shotgun (WGS) entry which is preliminary data.</text>
</comment>
<feature type="domain" description="Ig-like" evidence="6">
    <location>
        <begin position="342"/>
        <end position="440"/>
    </location>
</feature>
<dbReference type="InterPro" id="IPR003598">
    <property type="entry name" value="Ig_sub2"/>
</dbReference>
<dbReference type="Pfam" id="PF07679">
    <property type="entry name" value="I-set"/>
    <property type="match status" value="1"/>
</dbReference>
<name>A0A820WUG0_9BILA</name>
<evidence type="ECO:0000256" key="1">
    <source>
        <dbReference type="ARBA" id="ARBA00004496"/>
    </source>
</evidence>
<dbReference type="InterPro" id="IPR013098">
    <property type="entry name" value="Ig_I-set"/>
</dbReference>
<feature type="compositionally biased region" description="Basic and acidic residues" evidence="5">
    <location>
        <begin position="813"/>
        <end position="827"/>
    </location>
</feature>
<keyword evidence="4" id="KW-1015">Disulfide bond</keyword>
<gene>
    <name evidence="7" type="ORF">UJA718_LOCUS27725</name>
</gene>
<feature type="non-terminal residue" evidence="7">
    <location>
        <position position="1196"/>
    </location>
</feature>
<dbReference type="SUPFAM" id="SSF48726">
    <property type="entry name" value="Immunoglobulin"/>
    <property type="match status" value="4"/>
</dbReference>
<feature type="compositionally biased region" description="Polar residues" evidence="5">
    <location>
        <begin position="499"/>
        <end position="518"/>
    </location>
</feature>
<feature type="compositionally biased region" description="Acidic residues" evidence="5">
    <location>
        <begin position="444"/>
        <end position="457"/>
    </location>
</feature>
<dbReference type="Gene3D" id="2.60.40.10">
    <property type="entry name" value="Immunoglobulins"/>
    <property type="match status" value="4"/>
</dbReference>
<evidence type="ECO:0000256" key="2">
    <source>
        <dbReference type="ARBA" id="ARBA00022490"/>
    </source>
</evidence>
<evidence type="ECO:0000313" key="8">
    <source>
        <dbReference type="Proteomes" id="UP000663873"/>
    </source>
</evidence>
<dbReference type="PROSITE" id="PS50835">
    <property type="entry name" value="IG_LIKE"/>
    <property type="match status" value="2"/>
</dbReference>
<feature type="region of interest" description="Disordered" evidence="5">
    <location>
        <begin position="50"/>
        <end position="88"/>
    </location>
</feature>
<dbReference type="InterPro" id="IPR013783">
    <property type="entry name" value="Ig-like_fold"/>
</dbReference>
<dbReference type="SMART" id="SM00408">
    <property type="entry name" value="IGc2"/>
    <property type="match status" value="3"/>
</dbReference>
<proteinExistence type="predicted"/>
<comment type="subcellular location">
    <subcellularLocation>
        <location evidence="1">Cytoplasm</location>
    </subcellularLocation>
</comment>
<keyword evidence="2" id="KW-0963">Cytoplasm</keyword>
<organism evidence="7 8">
    <name type="scientific">Rotaria socialis</name>
    <dbReference type="NCBI Taxonomy" id="392032"/>
    <lineage>
        <taxon>Eukaryota</taxon>
        <taxon>Metazoa</taxon>
        <taxon>Spiralia</taxon>
        <taxon>Gnathifera</taxon>
        <taxon>Rotifera</taxon>
        <taxon>Eurotatoria</taxon>
        <taxon>Bdelloidea</taxon>
        <taxon>Philodinida</taxon>
        <taxon>Philodinidae</taxon>
        <taxon>Rotaria</taxon>
    </lineage>
</organism>
<dbReference type="InterPro" id="IPR003599">
    <property type="entry name" value="Ig_sub"/>
</dbReference>
<dbReference type="InterPro" id="IPR036179">
    <property type="entry name" value="Ig-like_dom_sf"/>
</dbReference>
<dbReference type="InterPro" id="IPR007110">
    <property type="entry name" value="Ig-like_dom"/>
</dbReference>
<dbReference type="InterPro" id="IPR052385">
    <property type="entry name" value="Obscurin/Obscurin-like_Reg"/>
</dbReference>
<keyword evidence="8" id="KW-1185">Reference proteome</keyword>
<dbReference type="EMBL" id="CAJOBP010007848">
    <property type="protein sequence ID" value="CAF4522954.1"/>
    <property type="molecule type" value="Genomic_DNA"/>
</dbReference>
<evidence type="ECO:0000259" key="6">
    <source>
        <dbReference type="PROSITE" id="PS50835"/>
    </source>
</evidence>
<evidence type="ECO:0000256" key="5">
    <source>
        <dbReference type="SAM" id="MobiDB-lite"/>
    </source>
</evidence>
<protein>
    <recommendedName>
        <fullName evidence="6">Ig-like domain-containing protein</fullName>
    </recommendedName>
</protein>
<evidence type="ECO:0000256" key="4">
    <source>
        <dbReference type="ARBA" id="ARBA00023157"/>
    </source>
</evidence>
<feature type="compositionally biased region" description="Basic and acidic residues" evidence="5">
    <location>
        <begin position="459"/>
        <end position="482"/>
    </location>
</feature>
<feature type="compositionally biased region" description="Polar residues" evidence="5">
    <location>
        <begin position="71"/>
        <end position="81"/>
    </location>
</feature>
<dbReference type="Proteomes" id="UP000663873">
    <property type="component" value="Unassembled WGS sequence"/>
</dbReference>
<reference evidence="7" key="1">
    <citation type="submission" date="2021-02" db="EMBL/GenBank/DDBJ databases">
        <authorList>
            <person name="Nowell W R."/>
        </authorList>
    </citation>
    <scope>NUCLEOTIDE SEQUENCE</scope>
</reference>
<evidence type="ECO:0000313" key="7">
    <source>
        <dbReference type="EMBL" id="CAF4522954.1"/>
    </source>
</evidence>
<feature type="compositionally biased region" description="Basic and acidic residues" evidence="5">
    <location>
        <begin position="777"/>
        <end position="793"/>
    </location>
</feature>
<evidence type="ECO:0000256" key="3">
    <source>
        <dbReference type="ARBA" id="ARBA00022553"/>
    </source>
</evidence>
<feature type="domain" description="Ig-like" evidence="6">
    <location>
        <begin position="1036"/>
        <end position="1123"/>
    </location>
</feature>